<feature type="chain" id="PRO_5013317508" description="Dickkopf N-terminal cysteine-rich domain-containing protein" evidence="1">
    <location>
        <begin position="17"/>
        <end position="343"/>
    </location>
</feature>
<evidence type="ECO:0000313" key="3">
    <source>
        <dbReference type="Proteomes" id="UP000187209"/>
    </source>
</evidence>
<organism evidence="2 3">
    <name type="scientific">Stentor coeruleus</name>
    <dbReference type="NCBI Taxonomy" id="5963"/>
    <lineage>
        <taxon>Eukaryota</taxon>
        <taxon>Sar</taxon>
        <taxon>Alveolata</taxon>
        <taxon>Ciliophora</taxon>
        <taxon>Postciliodesmatophora</taxon>
        <taxon>Heterotrichea</taxon>
        <taxon>Heterotrichida</taxon>
        <taxon>Stentoridae</taxon>
        <taxon>Stentor</taxon>
    </lineage>
</organism>
<dbReference type="EMBL" id="MPUH01000491">
    <property type="protein sequence ID" value="OMJ79032.1"/>
    <property type="molecule type" value="Genomic_DNA"/>
</dbReference>
<dbReference type="Proteomes" id="UP000187209">
    <property type="component" value="Unassembled WGS sequence"/>
</dbReference>
<evidence type="ECO:0008006" key="4">
    <source>
        <dbReference type="Google" id="ProtNLM"/>
    </source>
</evidence>
<accession>A0A1R2BQF7</accession>
<comment type="caution">
    <text evidence="2">The sequence shown here is derived from an EMBL/GenBank/DDBJ whole genome shotgun (WGS) entry which is preliminary data.</text>
</comment>
<reference evidence="2 3" key="1">
    <citation type="submission" date="2016-11" db="EMBL/GenBank/DDBJ databases">
        <title>The macronuclear genome of Stentor coeruleus: a giant cell with tiny introns.</title>
        <authorList>
            <person name="Slabodnick M."/>
            <person name="Ruby J.G."/>
            <person name="Reiff S.B."/>
            <person name="Swart E.C."/>
            <person name="Gosai S."/>
            <person name="Prabakaran S."/>
            <person name="Witkowska E."/>
            <person name="Larue G.E."/>
            <person name="Fisher S."/>
            <person name="Freeman R.M."/>
            <person name="Gunawardena J."/>
            <person name="Chu W."/>
            <person name="Stover N.A."/>
            <person name="Gregory B.D."/>
            <person name="Nowacki M."/>
            <person name="Derisi J."/>
            <person name="Roy S.W."/>
            <person name="Marshall W.F."/>
            <person name="Sood P."/>
        </authorList>
    </citation>
    <scope>NUCLEOTIDE SEQUENCE [LARGE SCALE GENOMIC DNA]</scope>
    <source>
        <strain evidence="2">WM001</strain>
    </source>
</reference>
<sequence>MEKVLLLALLAVSCFGFQDFHTSYIQRFTRAHKEPSKATYCEPYLCSPKALIPNQCVYPVDGNNYLQTCPSGSFCPWALSSPFNASCVQGSTALSYGGLPGDACKSKADCQGLSVCNQVTGVCEGGKTGAFCNDQPDCDVGFNCHNVEQAASCQPVNNLGGTCGNYLTMNLCKNTLTCNYGKCINLFSLQDGTLVENDSAALACQSGFYELTQQPGQAVCKSAPKSPKVAMPISCSAGTMCKSSDNKYQTPCQCGFNSMGQGYCPLFPGDDLYQQYLTALKKYMTYPGLNDCHYLDVGMPTCSGVPKPIYEEVEATATEVEFYVAKFGNDRCVKNIITSSYWY</sequence>
<protein>
    <recommendedName>
        <fullName evidence="4">Dickkopf N-terminal cysteine-rich domain-containing protein</fullName>
    </recommendedName>
</protein>
<dbReference type="OrthoDB" id="10450418at2759"/>
<evidence type="ECO:0000313" key="2">
    <source>
        <dbReference type="EMBL" id="OMJ79032.1"/>
    </source>
</evidence>
<keyword evidence="3" id="KW-1185">Reference proteome</keyword>
<keyword evidence="1" id="KW-0732">Signal</keyword>
<name>A0A1R2BQF7_9CILI</name>
<evidence type="ECO:0000256" key="1">
    <source>
        <dbReference type="SAM" id="SignalP"/>
    </source>
</evidence>
<feature type="signal peptide" evidence="1">
    <location>
        <begin position="1"/>
        <end position="16"/>
    </location>
</feature>
<gene>
    <name evidence="2" type="ORF">SteCoe_21015</name>
</gene>
<dbReference type="AlphaFoldDB" id="A0A1R2BQF7"/>
<proteinExistence type="predicted"/>